<dbReference type="GO" id="GO:0030599">
    <property type="term" value="F:pectinesterase activity"/>
    <property type="evidence" value="ECO:0007669"/>
    <property type="project" value="UniProtKB-UniRule"/>
</dbReference>
<evidence type="ECO:0000313" key="15">
    <source>
        <dbReference type="EMBL" id="PWA63732.1"/>
    </source>
</evidence>
<feature type="active site" evidence="12">
    <location>
        <position position="302"/>
    </location>
</feature>
<evidence type="ECO:0000256" key="4">
    <source>
        <dbReference type="ARBA" id="ARBA00007786"/>
    </source>
</evidence>
<evidence type="ECO:0000256" key="7">
    <source>
        <dbReference type="ARBA" id="ARBA00022525"/>
    </source>
</evidence>
<dbReference type="EMBL" id="PKPP01004577">
    <property type="protein sequence ID" value="PWA63732.1"/>
    <property type="molecule type" value="Genomic_DNA"/>
</dbReference>
<dbReference type="STRING" id="35608.A0A2U1MR67"/>
<proteinExistence type="inferred from homology"/>
<dbReference type="GO" id="GO:0004857">
    <property type="term" value="F:enzyme inhibitor activity"/>
    <property type="evidence" value="ECO:0007669"/>
    <property type="project" value="InterPro"/>
</dbReference>
<evidence type="ECO:0000256" key="9">
    <source>
        <dbReference type="ARBA" id="ARBA00023085"/>
    </source>
</evidence>
<reference evidence="15 16" key="1">
    <citation type="journal article" date="2018" name="Mol. Plant">
        <title>The genome of Artemisia annua provides insight into the evolution of Asteraceae family and artemisinin biosynthesis.</title>
        <authorList>
            <person name="Shen Q."/>
            <person name="Zhang L."/>
            <person name="Liao Z."/>
            <person name="Wang S."/>
            <person name="Yan T."/>
            <person name="Shi P."/>
            <person name="Liu M."/>
            <person name="Fu X."/>
            <person name="Pan Q."/>
            <person name="Wang Y."/>
            <person name="Lv Z."/>
            <person name="Lu X."/>
            <person name="Zhang F."/>
            <person name="Jiang W."/>
            <person name="Ma Y."/>
            <person name="Chen M."/>
            <person name="Hao X."/>
            <person name="Li L."/>
            <person name="Tang Y."/>
            <person name="Lv G."/>
            <person name="Zhou Y."/>
            <person name="Sun X."/>
            <person name="Brodelius P.E."/>
            <person name="Rose J.K.C."/>
            <person name="Tang K."/>
        </authorList>
    </citation>
    <scope>NUCLEOTIDE SEQUENCE [LARGE SCALE GENOMIC DNA]</scope>
    <source>
        <strain evidence="16">cv. Huhao1</strain>
        <tissue evidence="15">Leaf</tissue>
    </source>
</reference>
<evidence type="ECO:0000256" key="2">
    <source>
        <dbReference type="ARBA" id="ARBA00005184"/>
    </source>
</evidence>
<sequence>MNQFLDITVQAAINEAQVTLKRAQGIESTYPNVPGKSLWGSCVDYFDGIVFTLNMVLDHTLEQTPLDAQTWLSAGLSYINMCEKGFELINMANTILPTISTNLTELILNSLAISVVIRGGDTPDFVDLNYSNKHKLSNLAVENPDVVVALDGSGNFTSIQEAVDSAGSRRRGKKYVIYVKAGIYQEYVEIQHKVRNLKMFGDGINKTIITGNRHAGGDTLATPKAGDLKESATFKVYGRGFIARDITFQNTAGPDGGQALALLAGSDQSAFYRCSFEGYQDTLLTQDSKQFYKECQIYGTVDFIFGDARAVLQDCEIFLRKPLPGGGLVVTAHGRKYHNQTGGYSFQGCNITAADDLKPVIRQYKKAFLGRPWFAYARTVFIQSFLDDLVDPKGWLDSWGHNKTAYCGEYKNNGKGASTHKRVQWPNYQVITDPKIAEHFTVVHLISGNRWLPTTSVPYISGLEKL</sequence>
<evidence type="ECO:0000256" key="6">
    <source>
        <dbReference type="ARBA" id="ARBA00022512"/>
    </source>
</evidence>
<evidence type="ECO:0000256" key="5">
    <source>
        <dbReference type="ARBA" id="ARBA00013229"/>
    </source>
</evidence>
<dbReference type="AlphaFoldDB" id="A0A2U1MR67"/>
<comment type="catalytic activity">
    <reaction evidence="11 13">
        <text>[(1-&gt;4)-alpha-D-galacturonosyl methyl ester](n) + n H2O = [(1-&gt;4)-alpha-D-galacturonosyl](n) + n methanol + n H(+)</text>
        <dbReference type="Rhea" id="RHEA:22380"/>
        <dbReference type="Rhea" id="RHEA-COMP:14570"/>
        <dbReference type="Rhea" id="RHEA-COMP:14573"/>
        <dbReference type="ChEBI" id="CHEBI:15377"/>
        <dbReference type="ChEBI" id="CHEBI:15378"/>
        <dbReference type="ChEBI" id="CHEBI:17790"/>
        <dbReference type="ChEBI" id="CHEBI:140522"/>
        <dbReference type="ChEBI" id="CHEBI:140523"/>
        <dbReference type="EC" id="3.1.1.11"/>
    </reaction>
</comment>
<keyword evidence="9 13" id="KW-0063">Aspartyl esterase</keyword>
<dbReference type="SMART" id="SM00856">
    <property type="entry name" value="PMEI"/>
    <property type="match status" value="1"/>
</dbReference>
<dbReference type="InterPro" id="IPR000070">
    <property type="entry name" value="Pectinesterase_cat"/>
</dbReference>
<dbReference type="PROSITE" id="PS00503">
    <property type="entry name" value="PECTINESTERASE_2"/>
    <property type="match status" value="1"/>
</dbReference>
<gene>
    <name evidence="15" type="ORF">CTI12_AA350810</name>
</gene>
<dbReference type="EC" id="3.1.1.11" evidence="5 13"/>
<comment type="subcellular location">
    <subcellularLocation>
        <location evidence="1">Secreted</location>
        <location evidence="1">Cell wall</location>
    </subcellularLocation>
</comment>
<evidence type="ECO:0000256" key="12">
    <source>
        <dbReference type="PROSITE-ProRule" id="PRU10040"/>
    </source>
</evidence>
<comment type="pathway">
    <text evidence="2 13">Glycan metabolism; pectin degradation; 2-dehydro-3-deoxy-D-gluconate from pectin: step 1/5.</text>
</comment>
<dbReference type="Gene3D" id="1.20.140.40">
    <property type="entry name" value="Invertase/pectin methylesterase inhibitor family protein"/>
    <property type="match status" value="1"/>
</dbReference>
<evidence type="ECO:0000256" key="8">
    <source>
        <dbReference type="ARBA" id="ARBA00022801"/>
    </source>
</evidence>
<evidence type="ECO:0000256" key="3">
    <source>
        <dbReference type="ARBA" id="ARBA00006027"/>
    </source>
</evidence>
<dbReference type="Pfam" id="PF04043">
    <property type="entry name" value="PMEI"/>
    <property type="match status" value="1"/>
</dbReference>
<dbReference type="SUPFAM" id="SSF101148">
    <property type="entry name" value="Plant invertase/pectin methylesterase inhibitor"/>
    <property type="match status" value="1"/>
</dbReference>
<dbReference type="Gene3D" id="2.160.20.10">
    <property type="entry name" value="Single-stranded right-handed beta-helix, Pectin lyase-like"/>
    <property type="match status" value="1"/>
</dbReference>
<dbReference type="FunFam" id="2.160.20.10:FF:000029">
    <property type="entry name" value="Pectinesterase 4"/>
    <property type="match status" value="1"/>
</dbReference>
<dbReference type="NCBIfam" id="TIGR01614">
    <property type="entry name" value="PME_inhib"/>
    <property type="match status" value="1"/>
</dbReference>
<keyword evidence="10" id="KW-0961">Cell wall biogenesis/degradation</keyword>
<dbReference type="GO" id="GO:0042545">
    <property type="term" value="P:cell wall modification"/>
    <property type="evidence" value="ECO:0007669"/>
    <property type="project" value="UniProtKB-UniRule"/>
</dbReference>
<feature type="domain" description="Pectinesterase inhibitor" evidence="14">
    <location>
        <begin position="1"/>
        <end position="113"/>
    </location>
</feature>
<dbReference type="GO" id="GO:0045490">
    <property type="term" value="P:pectin catabolic process"/>
    <property type="evidence" value="ECO:0007669"/>
    <property type="project" value="UniProtKB-UniRule"/>
</dbReference>
<comment type="similarity">
    <text evidence="3">In the N-terminal section; belongs to the PMEI family.</text>
</comment>
<dbReference type="UniPathway" id="UPA00545">
    <property type="reaction ID" value="UER00823"/>
</dbReference>
<evidence type="ECO:0000256" key="11">
    <source>
        <dbReference type="ARBA" id="ARBA00047928"/>
    </source>
</evidence>
<evidence type="ECO:0000256" key="10">
    <source>
        <dbReference type="ARBA" id="ARBA00023316"/>
    </source>
</evidence>
<comment type="similarity">
    <text evidence="4">In the C-terminal section; belongs to the pectinesterase family.</text>
</comment>
<dbReference type="SUPFAM" id="SSF51126">
    <property type="entry name" value="Pectin lyase-like"/>
    <property type="match status" value="1"/>
</dbReference>
<dbReference type="InterPro" id="IPR012334">
    <property type="entry name" value="Pectin_lyas_fold"/>
</dbReference>
<comment type="caution">
    <text evidence="15">The sequence shown here is derived from an EMBL/GenBank/DDBJ whole genome shotgun (WGS) entry which is preliminary data.</text>
</comment>
<dbReference type="PANTHER" id="PTHR31707">
    <property type="entry name" value="PECTINESTERASE"/>
    <property type="match status" value="1"/>
</dbReference>
<evidence type="ECO:0000256" key="1">
    <source>
        <dbReference type="ARBA" id="ARBA00004191"/>
    </source>
</evidence>
<dbReference type="InterPro" id="IPR006501">
    <property type="entry name" value="Pectinesterase_inhib_dom"/>
</dbReference>
<evidence type="ECO:0000259" key="14">
    <source>
        <dbReference type="SMART" id="SM00856"/>
    </source>
</evidence>
<keyword evidence="16" id="KW-1185">Reference proteome</keyword>
<dbReference type="InterPro" id="IPR011050">
    <property type="entry name" value="Pectin_lyase_fold/virulence"/>
</dbReference>
<dbReference type="Pfam" id="PF01095">
    <property type="entry name" value="Pectinesterase"/>
    <property type="match status" value="1"/>
</dbReference>
<keyword evidence="7" id="KW-0964">Secreted</keyword>
<organism evidence="15 16">
    <name type="scientific">Artemisia annua</name>
    <name type="common">Sweet wormwood</name>
    <dbReference type="NCBI Taxonomy" id="35608"/>
    <lineage>
        <taxon>Eukaryota</taxon>
        <taxon>Viridiplantae</taxon>
        <taxon>Streptophyta</taxon>
        <taxon>Embryophyta</taxon>
        <taxon>Tracheophyta</taxon>
        <taxon>Spermatophyta</taxon>
        <taxon>Magnoliopsida</taxon>
        <taxon>eudicotyledons</taxon>
        <taxon>Gunneridae</taxon>
        <taxon>Pentapetalae</taxon>
        <taxon>asterids</taxon>
        <taxon>campanulids</taxon>
        <taxon>Asterales</taxon>
        <taxon>Asteraceae</taxon>
        <taxon>Asteroideae</taxon>
        <taxon>Anthemideae</taxon>
        <taxon>Artemisiinae</taxon>
        <taxon>Artemisia</taxon>
    </lineage>
</organism>
<keyword evidence="8 13" id="KW-0378">Hydrolase</keyword>
<evidence type="ECO:0000256" key="13">
    <source>
        <dbReference type="RuleBase" id="RU000589"/>
    </source>
</evidence>
<dbReference type="Proteomes" id="UP000245207">
    <property type="component" value="Unassembled WGS sequence"/>
</dbReference>
<accession>A0A2U1MR67</accession>
<dbReference type="OrthoDB" id="2019149at2759"/>
<evidence type="ECO:0000313" key="16">
    <source>
        <dbReference type="Proteomes" id="UP000245207"/>
    </source>
</evidence>
<dbReference type="InterPro" id="IPR035513">
    <property type="entry name" value="Invertase/methylesterase_inhib"/>
</dbReference>
<dbReference type="InterPro" id="IPR033131">
    <property type="entry name" value="Pectinesterase_Asp_AS"/>
</dbReference>
<keyword evidence="6" id="KW-0134">Cell wall</keyword>
<name>A0A2U1MR67_ARTAN</name>
<protein>
    <recommendedName>
        <fullName evidence="5 13">Pectinesterase</fullName>
        <ecNumber evidence="5 13">3.1.1.11</ecNumber>
    </recommendedName>
</protein>